<dbReference type="InterPro" id="IPR012337">
    <property type="entry name" value="RNaseH-like_sf"/>
</dbReference>
<feature type="signal peptide" evidence="4">
    <location>
        <begin position="1"/>
        <end position="17"/>
    </location>
</feature>
<organism evidence="6">
    <name type="scientific">Skeletonema marinoi</name>
    <dbReference type="NCBI Taxonomy" id="267567"/>
    <lineage>
        <taxon>Eukaryota</taxon>
        <taxon>Sar</taxon>
        <taxon>Stramenopiles</taxon>
        <taxon>Ochrophyta</taxon>
        <taxon>Bacillariophyta</taxon>
        <taxon>Coscinodiscophyceae</taxon>
        <taxon>Thalassiosirophycidae</taxon>
        <taxon>Thalassiosirales</taxon>
        <taxon>Skeletonemataceae</taxon>
        <taxon>Skeletonema</taxon>
        <taxon>Skeletonema marinoi-dohrnii complex</taxon>
    </lineage>
</organism>
<name>A0A7S2PJ35_9STRA</name>
<dbReference type="Gene3D" id="3.30.420.10">
    <property type="entry name" value="Ribonuclease H-like superfamily/Ribonuclease H"/>
    <property type="match status" value="1"/>
</dbReference>
<feature type="region of interest" description="Disordered" evidence="3">
    <location>
        <begin position="23"/>
        <end position="64"/>
    </location>
</feature>
<evidence type="ECO:0000259" key="5">
    <source>
        <dbReference type="Pfam" id="PF01612"/>
    </source>
</evidence>
<dbReference type="CDD" id="cd06141">
    <property type="entry name" value="WRN_exo"/>
    <property type="match status" value="1"/>
</dbReference>
<dbReference type="Pfam" id="PF01612">
    <property type="entry name" value="DNA_pol_A_exo1"/>
    <property type="match status" value="1"/>
</dbReference>
<gene>
    <name evidence="6" type="ORF">SMAR0320_LOCUS10033</name>
</gene>
<dbReference type="PANTHER" id="PTHR13620">
    <property type="entry name" value="3-5 EXONUCLEASE"/>
    <property type="match status" value="1"/>
</dbReference>
<dbReference type="GO" id="GO:0005737">
    <property type="term" value="C:cytoplasm"/>
    <property type="evidence" value="ECO:0007669"/>
    <property type="project" value="TreeGrafter"/>
</dbReference>
<dbReference type="InterPro" id="IPR002562">
    <property type="entry name" value="3'-5'_exonuclease_dom"/>
</dbReference>
<dbReference type="GO" id="GO:0003676">
    <property type="term" value="F:nucleic acid binding"/>
    <property type="evidence" value="ECO:0007669"/>
    <property type="project" value="InterPro"/>
</dbReference>
<dbReference type="SUPFAM" id="SSF53098">
    <property type="entry name" value="Ribonuclease H-like"/>
    <property type="match status" value="1"/>
</dbReference>
<evidence type="ECO:0000256" key="3">
    <source>
        <dbReference type="SAM" id="MobiDB-lite"/>
    </source>
</evidence>
<evidence type="ECO:0000256" key="2">
    <source>
        <dbReference type="ARBA" id="ARBA00022801"/>
    </source>
</evidence>
<dbReference type="InterPro" id="IPR051132">
    <property type="entry name" value="3-5_Exonuclease_domain"/>
</dbReference>
<evidence type="ECO:0000256" key="1">
    <source>
        <dbReference type="ARBA" id="ARBA00022722"/>
    </source>
</evidence>
<keyword evidence="4" id="KW-0732">Signal</keyword>
<dbReference type="GO" id="GO:0006139">
    <property type="term" value="P:nucleobase-containing compound metabolic process"/>
    <property type="evidence" value="ECO:0007669"/>
    <property type="project" value="InterPro"/>
</dbReference>
<accession>A0A7S2PJ35</accession>
<dbReference type="GO" id="GO:0005634">
    <property type="term" value="C:nucleus"/>
    <property type="evidence" value="ECO:0007669"/>
    <property type="project" value="TreeGrafter"/>
</dbReference>
<keyword evidence="1" id="KW-0540">Nuclease</keyword>
<sequence length="370" mass="41582">MKISVLICCLLLNMSHAFVSPRKRHASAPLSVHRGGKRTRNSSPTSKKLSHTIPPLRGEVGAPPLPVLTTRDPRVIERWLEENVPAFSSGDKNTYSVLGFDQESIAKPPWKPERATLPDGPATVQLSTPTSCLIIQLSCCGDGSALHAPAVLREVINNERIIKCGVGIDDDALEFYRWSKESFEDVGESVGSQEPQHDTQLYELKSRFDLGCLLPHKNPSSRAGIKELGETVLGVSLNKSKRISMSNWGLRYLSDEQIAYAARDAWVAAAIIERLQEGNEEVFGADSLMQMDFMQNQTTMKDMDKRVREKKILKDELKALKNNQRDDSSVRSKKQDEERKRELYELMSKLKGDQPPTFPEDVFKLPFYTI</sequence>
<dbReference type="GO" id="GO:0008408">
    <property type="term" value="F:3'-5' exonuclease activity"/>
    <property type="evidence" value="ECO:0007669"/>
    <property type="project" value="InterPro"/>
</dbReference>
<evidence type="ECO:0000313" key="6">
    <source>
        <dbReference type="EMBL" id="CAD9600149.1"/>
    </source>
</evidence>
<dbReference type="InterPro" id="IPR036397">
    <property type="entry name" value="RNaseH_sf"/>
</dbReference>
<reference evidence="6" key="1">
    <citation type="submission" date="2021-01" db="EMBL/GenBank/DDBJ databases">
        <authorList>
            <person name="Corre E."/>
            <person name="Pelletier E."/>
            <person name="Niang G."/>
            <person name="Scheremetjew M."/>
            <person name="Finn R."/>
            <person name="Kale V."/>
            <person name="Holt S."/>
            <person name="Cochrane G."/>
            <person name="Meng A."/>
            <person name="Brown T."/>
            <person name="Cohen L."/>
        </authorList>
    </citation>
    <scope>NUCLEOTIDE SEQUENCE</scope>
    <source>
        <strain evidence="6">SM1012Den-03</strain>
    </source>
</reference>
<keyword evidence="2" id="KW-0378">Hydrolase</keyword>
<dbReference type="PANTHER" id="PTHR13620:SF104">
    <property type="entry name" value="EXONUCLEASE 3'-5' DOMAIN-CONTAINING PROTEIN 2"/>
    <property type="match status" value="1"/>
</dbReference>
<feature type="chain" id="PRO_5031310386" description="3'-5' exonuclease domain-containing protein" evidence="4">
    <location>
        <begin position="18"/>
        <end position="370"/>
    </location>
</feature>
<feature type="domain" description="3'-5' exonuclease" evidence="5">
    <location>
        <begin position="123"/>
        <end position="276"/>
    </location>
</feature>
<evidence type="ECO:0000256" key="4">
    <source>
        <dbReference type="SAM" id="SignalP"/>
    </source>
</evidence>
<dbReference type="AlphaFoldDB" id="A0A7S2PJ35"/>
<dbReference type="EMBL" id="HBGZ01014044">
    <property type="protein sequence ID" value="CAD9600149.1"/>
    <property type="molecule type" value="Transcribed_RNA"/>
</dbReference>
<dbReference type="FunFam" id="3.30.420.10:FF:000282">
    <property type="entry name" value="Predicted protein"/>
    <property type="match status" value="1"/>
</dbReference>
<protein>
    <recommendedName>
        <fullName evidence="5">3'-5' exonuclease domain-containing protein</fullName>
    </recommendedName>
</protein>
<proteinExistence type="predicted"/>